<name>G2JB92_9BURK</name>
<dbReference type="Proteomes" id="UP000054051">
    <property type="component" value="Unassembled WGS sequence"/>
</dbReference>
<protein>
    <submittedName>
        <fullName evidence="1">Uncharacterized protein</fullName>
    </submittedName>
</protein>
<gene>
    <name evidence="1" type="ORF">CAGGBEG34_30002</name>
</gene>
<comment type="caution">
    <text evidence="1">The sequence shown here is derived from an EMBL/GenBank/DDBJ whole genome shotgun (WGS) entry which is preliminary data.</text>
</comment>
<dbReference type="STRING" id="1070319.CAGGBEG34_30002"/>
<reference evidence="1 2" key="1">
    <citation type="submission" date="2011-08" db="EMBL/GenBank/DDBJ databases">
        <title>The genome of the obligate endobacterium of an arbuscular mycorrhizal fungus reveals an interphylum network of nutritional interactions.</title>
        <authorList>
            <person name="Ghignone S."/>
            <person name="Salvioli A."/>
            <person name="Anca I."/>
            <person name="Lumini E."/>
            <person name="Ortu G."/>
            <person name="Petiti L."/>
            <person name="Cruveiller S."/>
            <person name="Bianciotto V."/>
            <person name="Piffanelli P."/>
            <person name="Lanfranco L."/>
            <person name="Bonfante P."/>
        </authorList>
    </citation>
    <scope>NUCLEOTIDE SEQUENCE [LARGE SCALE GENOMIC DNA]</scope>
    <source>
        <strain evidence="1 2">BEG34</strain>
    </source>
</reference>
<accession>G2JB92</accession>
<dbReference type="EMBL" id="CAFB01000058">
    <property type="protein sequence ID" value="CCD30045.1"/>
    <property type="molecule type" value="Genomic_DNA"/>
</dbReference>
<dbReference type="AlphaFoldDB" id="G2JB92"/>
<proteinExistence type="predicted"/>
<evidence type="ECO:0000313" key="1">
    <source>
        <dbReference type="EMBL" id="CCD30045.1"/>
    </source>
</evidence>
<evidence type="ECO:0000313" key="2">
    <source>
        <dbReference type="Proteomes" id="UP000054051"/>
    </source>
</evidence>
<organism evidence="1 2">
    <name type="scientific">Candidatus Glomeribacter gigasporarum BEG34</name>
    <dbReference type="NCBI Taxonomy" id="1070319"/>
    <lineage>
        <taxon>Bacteria</taxon>
        <taxon>Pseudomonadati</taxon>
        <taxon>Pseudomonadota</taxon>
        <taxon>Betaproteobacteria</taxon>
        <taxon>Burkholderiales</taxon>
        <taxon>Burkholderiaceae</taxon>
        <taxon>Candidatus Glomeribacter</taxon>
    </lineage>
</organism>
<sequence>MTVQKSLPDLLKLYQLYYPEQDAIQKCLMYLEIDGYFNQLPALDEMHVLFSIQQFSDCSETAHPVYSSLKDKVDVGFWDEMCTRLQAIPSPVSMRCDA</sequence>
<keyword evidence="2" id="KW-1185">Reference proteome</keyword>
<dbReference type="RefSeq" id="WP_006683125.1">
    <property type="nucleotide sequence ID" value="NZ_CAFB01000058.1"/>
</dbReference>